<sequence>MLLYFILIFLLSFILIKATDILIVNFEALSVKTKIRKFALTGLILGLATSLPEFFVGLSSALEDKSILSLGNIMGANIANLSLVVGGAALIGGALKVEGIFLKKDVFYAFLAATAPMILLTDKVLSRIDGLILLTLYVFYQIIIFSEEKHLQEFKKTQEMGVIHRLIRKMNHLETKKEIGWILLSIVILLFSADFLVRAAVKLAVILNLPLILIGLLIVSVGTTLPELVFGIKASKDKQSSMVFGNLSGSIAANATLIIGVVALISPIRIQAFASYLLATMVFLIIFGLFYFFIRTKHRLDRWEGLTLFLVYLIFVIIQFRSL</sequence>
<dbReference type="Proteomes" id="UP000229559">
    <property type="component" value="Unassembled WGS sequence"/>
</dbReference>
<dbReference type="EMBL" id="PEXA01000049">
    <property type="protein sequence ID" value="PIU33147.1"/>
    <property type="molecule type" value="Genomic_DNA"/>
</dbReference>
<keyword evidence="3 5" id="KW-1133">Transmembrane helix</keyword>
<evidence type="ECO:0000259" key="6">
    <source>
        <dbReference type="Pfam" id="PF01699"/>
    </source>
</evidence>
<dbReference type="GO" id="GO:0006874">
    <property type="term" value="P:intracellular calcium ion homeostasis"/>
    <property type="evidence" value="ECO:0007669"/>
    <property type="project" value="TreeGrafter"/>
</dbReference>
<dbReference type="InterPro" id="IPR044880">
    <property type="entry name" value="NCX_ion-bd_dom_sf"/>
</dbReference>
<feature type="transmembrane region" description="Helical" evidence="5">
    <location>
        <begin position="179"/>
        <end position="201"/>
    </location>
</feature>
<comment type="caution">
    <text evidence="7">The sequence shown here is derived from an EMBL/GenBank/DDBJ whole genome shotgun (WGS) entry which is preliminary data.</text>
</comment>
<feature type="domain" description="Sodium/calcium exchanger membrane region" evidence="6">
    <location>
        <begin position="5"/>
        <end position="144"/>
    </location>
</feature>
<dbReference type="InterPro" id="IPR004837">
    <property type="entry name" value="NaCa_Exmemb"/>
</dbReference>
<evidence type="ECO:0000313" key="8">
    <source>
        <dbReference type="Proteomes" id="UP000229559"/>
    </source>
</evidence>
<feature type="transmembrane region" description="Helical" evidence="5">
    <location>
        <begin position="242"/>
        <end position="266"/>
    </location>
</feature>
<feature type="transmembrane region" description="Helical" evidence="5">
    <location>
        <begin position="128"/>
        <end position="146"/>
    </location>
</feature>
<feature type="transmembrane region" description="Helical" evidence="5">
    <location>
        <begin position="6"/>
        <end position="26"/>
    </location>
</feature>
<dbReference type="AlphaFoldDB" id="A0A2M6YPV1"/>
<dbReference type="GO" id="GO:0005262">
    <property type="term" value="F:calcium channel activity"/>
    <property type="evidence" value="ECO:0007669"/>
    <property type="project" value="TreeGrafter"/>
</dbReference>
<feature type="domain" description="Sodium/calcium exchanger membrane region" evidence="6">
    <location>
        <begin position="179"/>
        <end position="320"/>
    </location>
</feature>
<organism evidence="7 8">
    <name type="scientific">Candidatus Shapirobacteria bacterium CG07_land_8_20_14_0_80_39_12</name>
    <dbReference type="NCBI Taxonomy" id="1974480"/>
    <lineage>
        <taxon>Bacteria</taxon>
        <taxon>Candidatus Shapironibacteriota</taxon>
    </lineage>
</organism>
<accession>A0A2M6YPV1</accession>
<feature type="transmembrane region" description="Helical" evidence="5">
    <location>
        <begin position="38"/>
        <end position="62"/>
    </location>
</feature>
<evidence type="ECO:0000256" key="2">
    <source>
        <dbReference type="ARBA" id="ARBA00022692"/>
    </source>
</evidence>
<keyword evidence="4 5" id="KW-0472">Membrane</keyword>
<dbReference type="PANTHER" id="PTHR10846:SF8">
    <property type="entry name" value="INNER MEMBRANE PROTEIN YRBG"/>
    <property type="match status" value="1"/>
</dbReference>
<proteinExistence type="predicted"/>
<evidence type="ECO:0000256" key="5">
    <source>
        <dbReference type="SAM" id="Phobius"/>
    </source>
</evidence>
<name>A0A2M6YPV1_9BACT</name>
<dbReference type="PANTHER" id="PTHR10846">
    <property type="entry name" value="SODIUM/POTASSIUM/CALCIUM EXCHANGER"/>
    <property type="match status" value="1"/>
</dbReference>
<evidence type="ECO:0000313" key="7">
    <source>
        <dbReference type="EMBL" id="PIU33147.1"/>
    </source>
</evidence>
<keyword evidence="2 5" id="KW-0812">Transmembrane</keyword>
<gene>
    <name evidence="7" type="ORF">COT04_01595</name>
</gene>
<protein>
    <recommendedName>
        <fullName evidence="6">Sodium/calcium exchanger membrane region domain-containing protein</fullName>
    </recommendedName>
</protein>
<reference evidence="8" key="1">
    <citation type="submission" date="2017-09" db="EMBL/GenBank/DDBJ databases">
        <title>Depth-based differentiation of microbial function through sediment-hosted aquifers and enrichment of novel symbionts in the deep terrestrial subsurface.</title>
        <authorList>
            <person name="Probst A.J."/>
            <person name="Ladd B."/>
            <person name="Jarett J.K."/>
            <person name="Geller-Mcgrath D.E."/>
            <person name="Sieber C.M.K."/>
            <person name="Emerson J.B."/>
            <person name="Anantharaman K."/>
            <person name="Thomas B.C."/>
            <person name="Malmstrom R."/>
            <person name="Stieglmeier M."/>
            <person name="Klingl A."/>
            <person name="Woyke T."/>
            <person name="Ryan C.M."/>
            <person name="Banfield J.F."/>
        </authorList>
    </citation>
    <scope>NUCLEOTIDE SEQUENCE [LARGE SCALE GENOMIC DNA]</scope>
</reference>
<comment type="subcellular location">
    <subcellularLocation>
        <location evidence="1">Membrane</location>
        <topology evidence="1">Multi-pass membrane protein</topology>
    </subcellularLocation>
</comment>
<dbReference type="InterPro" id="IPR004481">
    <property type="entry name" value="K/Na/Ca-exchanger"/>
</dbReference>
<evidence type="ECO:0000256" key="1">
    <source>
        <dbReference type="ARBA" id="ARBA00004141"/>
    </source>
</evidence>
<evidence type="ECO:0000256" key="3">
    <source>
        <dbReference type="ARBA" id="ARBA00022989"/>
    </source>
</evidence>
<feature type="transmembrane region" description="Helical" evidence="5">
    <location>
        <begin position="272"/>
        <end position="294"/>
    </location>
</feature>
<feature type="transmembrane region" description="Helical" evidence="5">
    <location>
        <begin position="306"/>
        <end position="322"/>
    </location>
</feature>
<dbReference type="Pfam" id="PF01699">
    <property type="entry name" value="Na_Ca_ex"/>
    <property type="match status" value="2"/>
</dbReference>
<dbReference type="GO" id="GO:0005886">
    <property type="term" value="C:plasma membrane"/>
    <property type="evidence" value="ECO:0007669"/>
    <property type="project" value="TreeGrafter"/>
</dbReference>
<dbReference type="Gene3D" id="1.20.1420.30">
    <property type="entry name" value="NCX, central ion-binding region"/>
    <property type="match status" value="1"/>
</dbReference>
<evidence type="ECO:0000256" key="4">
    <source>
        <dbReference type="ARBA" id="ARBA00023136"/>
    </source>
</evidence>
<feature type="transmembrane region" description="Helical" evidence="5">
    <location>
        <begin position="74"/>
        <end position="94"/>
    </location>
</feature>
<feature type="transmembrane region" description="Helical" evidence="5">
    <location>
        <begin position="207"/>
        <end position="230"/>
    </location>
</feature>
<dbReference type="GO" id="GO:0008273">
    <property type="term" value="F:calcium, potassium:sodium antiporter activity"/>
    <property type="evidence" value="ECO:0007669"/>
    <property type="project" value="TreeGrafter"/>
</dbReference>